<keyword evidence="2" id="KW-1185">Reference proteome</keyword>
<evidence type="ECO:0000313" key="2">
    <source>
        <dbReference type="Proteomes" id="UP000186955"/>
    </source>
</evidence>
<reference evidence="1 2" key="1">
    <citation type="submission" date="2016-10" db="EMBL/GenBank/DDBJ databases">
        <title>Genome sequence of the ascomycete fungus Penicillium subrubescens.</title>
        <authorList>
            <person name="De Vries R.P."/>
            <person name="Peng M."/>
            <person name="Dilokpimol A."/>
            <person name="Hilden K."/>
            <person name="Makela M.R."/>
            <person name="Grigoriev I."/>
            <person name="Riley R."/>
            <person name="Granchi Z."/>
        </authorList>
    </citation>
    <scope>NUCLEOTIDE SEQUENCE [LARGE SCALE GENOMIC DNA]</scope>
    <source>
        <strain evidence="1 2">CBS 132785</strain>
    </source>
</reference>
<organism evidence="1 2">
    <name type="scientific">Penicillium subrubescens</name>
    <dbReference type="NCBI Taxonomy" id="1316194"/>
    <lineage>
        <taxon>Eukaryota</taxon>
        <taxon>Fungi</taxon>
        <taxon>Dikarya</taxon>
        <taxon>Ascomycota</taxon>
        <taxon>Pezizomycotina</taxon>
        <taxon>Eurotiomycetes</taxon>
        <taxon>Eurotiomycetidae</taxon>
        <taxon>Eurotiales</taxon>
        <taxon>Aspergillaceae</taxon>
        <taxon>Penicillium</taxon>
    </lineage>
</organism>
<proteinExistence type="predicted"/>
<dbReference type="EMBL" id="MNBE01000370">
    <property type="protein sequence ID" value="OKP10273.1"/>
    <property type="molecule type" value="Genomic_DNA"/>
</dbReference>
<comment type="caution">
    <text evidence="1">The sequence shown here is derived from an EMBL/GenBank/DDBJ whole genome shotgun (WGS) entry which is preliminary data.</text>
</comment>
<accession>A0A1Q5UCT1</accession>
<sequence length="84" mass="8845">MQWFASEVEGMGGIRTICGNASAVQSSTREADIWGPNDTSAALLGIIPQDETNSMSSYFNDTSIAMSAFAPQISHEGHLPPANG</sequence>
<evidence type="ECO:0000313" key="1">
    <source>
        <dbReference type="EMBL" id="OKP10273.1"/>
    </source>
</evidence>
<name>A0A1Q5UCT1_9EURO</name>
<dbReference type="AlphaFoldDB" id="A0A1Q5UCT1"/>
<protein>
    <submittedName>
        <fullName evidence="1">Uncharacterized protein</fullName>
    </submittedName>
</protein>
<dbReference type="Proteomes" id="UP000186955">
    <property type="component" value="Unassembled WGS sequence"/>
</dbReference>
<gene>
    <name evidence="1" type="ORF">PENSUB_4319</name>
</gene>